<keyword evidence="2" id="KW-1185">Reference proteome</keyword>
<dbReference type="EMBL" id="ML732210">
    <property type="protein sequence ID" value="KAB8074406.1"/>
    <property type="molecule type" value="Genomic_DNA"/>
</dbReference>
<proteinExistence type="predicted"/>
<gene>
    <name evidence="1" type="ORF">BDV29DRAFT_156651</name>
</gene>
<evidence type="ECO:0000313" key="2">
    <source>
        <dbReference type="Proteomes" id="UP000326565"/>
    </source>
</evidence>
<dbReference type="Proteomes" id="UP000326565">
    <property type="component" value="Unassembled WGS sequence"/>
</dbReference>
<accession>A0A5N5X0V4</accession>
<organism evidence="1 2">
    <name type="scientific">Aspergillus leporis</name>
    <dbReference type="NCBI Taxonomy" id="41062"/>
    <lineage>
        <taxon>Eukaryota</taxon>
        <taxon>Fungi</taxon>
        <taxon>Dikarya</taxon>
        <taxon>Ascomycota</taxon>
        <taxon>Pezizomycotina</taxon>
        <taxon>Eurotiomycetes</taxon>
        <taxon>Eurotiomycetidae</taxon>
        <taxon>Eurotiales</taxon>
        <taxon>Aspergillaceae</taxon>
        <taxon>Aspergillus</taxon>
        <taxon>Aspergillus subgen. Circumdati</taxon>
    </lineage>
</organism>
<name>A0A5N5X0V4_9EURO</name>
<sequence length="62" mass="6069">MSTGPVSSAPGCLVPCPVEDQIANAKSSAEAALKAIENAQNALQVVGPLEGPVCRPANGAPA</sequence>
<dbReference type="AlphaFoldDB" id="A0A5N5X0V4"/>
<protein>
    <submittedName>
        <fullName evidence="1">Uncharacterized protein</fullName>
    </submittedName>
</protein>
<evidence type="ECO:0000313" key="1">
    <source>
        <dbReference type="EMBL" id="KAB8074406.1"/>
    </source>
</evidence>
<reference evidence="1 2" key="1">
    <citation type="submission" date="2019-04" db="EMBL/GenBank/DDBJ databases">
        <title>Friends and foes A comparative genomics study of 23 Aspergillus species from section Flavi.</title>
        <authorList>
            <consortium name="DOE Joint Genome Institute"/>
            <person name="Kjaerbolling I."/>
            <person name="Vesth T."/>
            <person name="Frisvad J.C."/>
            <person name="Nybo J.L."/>
            <person name="Theobald S."/>
            <person name="Kildgaard S."/>
            <person name="Isbrandt T."/>
            <person name="Kuo A."/>
            <person name="Sato A."/>
            <person name="Lyhne E.K."/>
            <person name="Kogle M.E."/>
            <person name="Wiebenga A."/>
            <person name="Kun R.S."/>
            <person name="Lubbers R.J."/>
            <person name="Makela M.R."/>
            <person name="Barry K."/>
            <person name="Chovatia M."/>
            <person name="Clum A."/>
            <person name="Daum C."/>
            <person name="Haridas S."/>
            <person name="He G."/>
            <person name="LaButti K."/>
            <person name="Lipzen A."/>
            <person name="Mondo S."/>
            <person name="Riley R."/>
            <person name="Salamov A."/>
            <person name="Simmons B.A."/>
            <person name="Magnuson J.K."/>
            <person name="Henrissat B."/>
            <person name="Mortensen U.H."/>
            <person name="Larsen T.O."/>
            <person name="Devries R.P."/>
            <person name="Grigoriev I.V."/>
            <person name="Machida M."/>
            <person name="Baker S.E."/>
            <person name="Andersen M.R."/>
        </authorList>
    </citation>
    <scope>NUCLEOTIDE SEQUENCE [LARGE SCALE GENOMIC DNA]</scope>
    <source>
        <strain evidence="1 2">CBS 151.66</strain>
    </source>
</reference>